<evidence type="ECO:0000256" key="9">
    <source>
        <dbReference type="ARBA" id="ARBA00034808"/>
    </source>
</evidence>
<dbReference type="PANTHER" id="PTHR13710:SF105">
    <property type="entry name" value="ATP-DEPENDENT DNA HELICASE Q1"/>
    <property type="match status" value="1"/>
</dbReference>
<dbReference type="GO" id="GO:0043590">
    <property type="term" value="C:bacterial nucleoid"/>
    <property type="evidence" value="ECO:0007669"/>
    <property type="project" value="TreeGrafter"/>
</dbReference>
<dbReference type="PROSITE" id="PS51198">
    <property type="entry name" value="UVRD_HELICASE_ATP_BIND"/>
    <property type="match status" value="1"/>
</dbReference>
<dbReference type="SMART" id="SM00490">
    <property type="entry name" value="HELICc"/>
    <property type="match status" value="1"/>
</dbReference>
<dbReference type="InterPro" id="IPR027417">
    <property type="entry name" value="P-loop_NTPase"/>
</dbReference>
<keyword evidence="3 10" id="KW-0378">Hydrolase</keyword>
<evidence type="ECO:0000256" key="10">
    <source>
        <dbReference type="PROSITE-ProRule" id="PRU00560"/>
    </source>
</evidence>
<dbReference type="GO" id="GO:0005737">
    <property type="term" value="C:cytoplasm"/>
    <property type="evidence" value="ECO:0007669"/>
    <property type="project" value="TreeGrafter"/>
</dbReference>
<dbReference type="SUPFAM" id="SSF53098">
    <property type="entry name" value="Ribonuclease H-like"/>
    <property type="match status" value="1"/>
</dbReference>
<dbReference type="GO" id="GO:0030894">
    <property type="term" value="C:replisome"/>
    <property type="evidence" value="ECO:0007669"/>
    <property type="project" value="TreeGrafter"/>
</dbReference>
<dbReference type="InterPro" id="IPR014016">
    <property type="entry name" value="UvrD-like_ATP-bd"/>
</dbReference>
<dbReference type="Gene3D" id="3.40.50.300">
    <property type="entry name" value="P-loop containing nucleotide triphosphate hydrolases"/>
    <property type="match status" value="5"/>
</dbReference>
<keyword evidence="15" id="KW-1185">Reference proteome</keyword>
<evidence type="ECO:0000256" key="2">
    <source>
        <dbReference type="ARBA" id="ARBA00022741"/>
    </source>
</evidence>
<dbReference type="InterPro" id="IPR004589">
    <property type="entry name" value="DNA_helicase_ATP-dep_RecQ"/>
</dbReference>
<dbReference type="GO" id="GO:0005524">
    <property type="term" value="F:ATP binding"/>
    <property type="evidence" value="ECO:0007669"/>
    <property type="project" value="UniProtKB-UniRule"/>
</dbReference>
<dbReference type="STRING" id="419481.SAMN05216233_1277"/>
<dbReference type="InterPro" id="IPR036397">
    <property type="entry name" value="RNaseH_sf"/>
</dbReference>
<evidence type="ECO:0000259" key="12">
    <source>
        <dbReference type="PROSITE" id="PS51194"/>
    </source>
</evidence>
<dbReference type="RefSeq" id="WP_175470049.1">
    <property type="nucleotide sequence ID" value="NZ_FMUX01000027.1"/>
</dbReference>
<dbReference type="GO" id="GO:0016787">
    <property type="term" value="F:hydrolase activity"/>
    <property type="evidence" value="ECO:0007669"/>
    <property type="project" value="UniProtKB-UniRule"/>
</dbReference>
<comment type="catalytic activity">
    <reaction evidence="8">
        <text>Couples ATP hydrolysis with the unwinding of duplex DNA by translocating in the 3'-5' direction.</text>
        <dbReference type="EC" id="5.6.2.4"/>
    </reaction>
</comment>
<dbReference type="Proteomes" id="UP000198870">
    <property type="component" value="Unassembled WGS sequence"/>
</dbReference>
<evidence type="ECO:0000256" key="7">
    <source>
        <dbReference type="ARBA" id="ARBA00023235"/>
    </source>
</evidence>
<feature type="domain" description="UvrD-like helicase ATP-binding" evidence="13">
    <location>
        <begin position="1092"/>
        <end position="1308"/>
    </location>
</feature>
<dbReference type="Gene3D" id="3.30.420.10">
    <property type="entry name" value="Ribonuclease H-like superfamily/Ribonuclease H"/>
    <property type="match status" value="1"/>
</dbReference>
<dbReference type="EC" id="5.6.2.4" evidence="9"/>
<dbReference type="InterPro" id="IPR012337">
    <property type="entry name" value="RNaseH-like_sf"/>
</dbReference>
<dbReference type="Gene3D" id="1.10.486.10">
    <property type="entry name" value="PCRA, domain 4"/>
    <property type="match status" value="1"/>
</dbReference>
<dbReference type="CDD" id="cd17932">
    <property type="entry name" value="DEXQc_UvrD"/>
    <property type="match status" value="1"/>
</dbReference>
<dbReference type="SUPFAM" id="SSF52540">
    <property type="entry name" value="P-loop containing nucleoside triphosphate hydrolases"/>
    <property type="match status" value="2"/>
</dbReference>
<keyword evidence="6" id="KW-0238">DNA-binding</keyword>
<dbReference type="InterPro" id="IPR001650">
    <property type="entry name" value="Helicase_C-like"/>
</dbReference>
<reference evidence="14 15" key="1">
    <citation type="submission" date="2016-10" db="EMBL/GenBank/DDBJ databases">
        <authorList>
            <person name="de Groot N.N."/>
        </authorList>
    </citation>
    <scope>NUCLEOTIDE SEQUENCE [LARGE SCALE GENOMIC DNA]</scope>
    <source>
        <strain evidence="14 15">AA1</strain>
    </source>
</reference>
<accession>A0A1G5JAJ2</accession>
<evidence type="ECO:0000256" key="4">
    <source>
        <dbReference type="ARBA" id="ARBA00022806"/>
    </source>
</evidence>
<dbReference type="PROSITE" id="PS51194">
    <property type="entry name" value="HELICASE_CTER"/>
    <property type="match status" value="1"/>
</dbReference>
<proteinExistence type="inferred from homology"/>
<evidence type="ECO:0000256" key="5">
    <source>
        <dbReference type="ARBA" id="ARBA00022840"/>
    </source>
</evidence>
<dbReference type="Pfam" id="PF13361">
    <property type="entry name" value="UvrD_C"/>
    <property type="match status" value="2"/>
</dbReference>
<dbReference type="SMART" id="SM00487">
    <property type="entry name" value="DEXDc"/>
    <property type="match status" value="1"/>
</dbReference>
<dbReference type="GO" id="GO:0006281">
    <property type="term" value="P:DNA repair"/>
    <property type="evidence" value="ECO:0007669"/>
    <property type="project" value="TreeGrafter"/>
</dbReference>
<dbReference type="Pfam" id="PF00270">
    <property type="entry name" value="DEAD"/>
    <property type="match status" value="1"/>
</dbReference>
<dbReference type="InterPro" id="IPR014001">
    <property type="entry name" value="Helicase_ATP-bd"/>
</dbReference>
<evidence type="ECO:0000256" key="3">
    <source>
        <dbReference type="ARBA" id="ARBA00022801"/>
    </source>
</evidence>
<evidence type="ECO:0000313" key="15">
    <source>
        <dbReference type="Proteomes" id="UP000198870"/>
    </source>
</evidence>
<dbReference type="InterPro" id="IPR014017">
    <property type="entry name" value="DNA_helicase_UvrD-like_C"/>
</dbReference>
<dbReference type="PANTHER" id="PTHR13710">
    <property type="entry name" value="DNA HELICASE RECQ FAMILY MEMBER"/>
    <property type="match status" value="1"/>
</dbReference>
<dbReference type="GO" id="GO:0009378">
    <property type="term" value="F:four-way junction helicase activity"/>
    <property type="evidence" value="ECO:0007669"/>
    <property type="project" value="TreeGrafter"/>
</dbReference>
<keyword evidence="2 10" id="KW-0547">Nucleotide-binding</keyword>
<evidence type="ECO:0000259" key="13">
    <source>
        <dbReference type="PROSITE" id="PS51198"/>
    </source>
</evidence>
<evidence type="ECO:0000256" key="1">
    <source>
        <dbReference type="ARBA" id="ARBA00005446"/>
    </source>
</evidence>
<evidence type="ECO:0000313" key="14">
    <source>
        <dbReference type="EMBL" id="SCY85257.1"/>
    </source>
</evidence>
<evidence type="ECO:0000256" key="6">
    <source>
        <dbReference type="ARBA" id="ARBA00023125"/>
    </source>
</evidence>
<evidence type="ECO:0000259" key="11">
    <source>
        <dbReference type="PROSITE" id="PS51192"/>
    </source>
</evidence>
<feature type="binding site" evidence="10">
    <location>
        <begin position="1113"/>
        <end position="1120"/>
    </location>
    <ligand>
        <name>ATP</name>
        <dbReference type="ChEBI" id="CHEBI:30616"/>
    </ligand>
</feature>
<dbReference type="GO" id="GO:0043138">
    <property type="term" value="F:3'-5' DNA helicase activity"/>
    <property type="evidence" value="ECO:0007669"/>
    <property type="project" value="UniProtKB-EC"/>
</dbReference>
<feature type="domain" description="Helicase ATP-binding" evidence="11">
    <location>
        <begin position="295"/>
        <end position="473"/>
    </location>
</feature>
<evidence type="ECO:0000256" key="8">
    <source>
        <dbReference type="ARBA" id="ARBA00034617"/>
    </source>
</evidence>
<feature type="domain" description="Helicase C-terminal" evidence="12">
    <location>
        <begin position="490"/>
        <end position="670"/>
    </location>
</feature>
<dbReference type="NCBIfam" id="TIGR00614">
    <property type="entry name" value="recQ_fam"/>
    <property type="match status" value="1"/>
</dbReference>
<dbReference type="Pfam" id="PF00271">
    <property type="entry name" value="Helicase_C"/>
    <property type="match status" value="1"/>
</dbReference>
<comment type="similarity">
    <text evidence="1">Belongs to the helicase family. RecQ subfamily.</text>
</comment>
<dbReference type="InterPro" id="IPR011545">
    <property type="entry name" value="DEAD/DEAH_box_helicase_dom"/>
</dbReference>
<dbReference type="GO" id="GO:0003677">
    <property type="term" value="F:DNA binding"/>
    <property type="evidence" value="ECO:0007669"/>
    <property type="project" value="UniProtKB-KW"/>
</dbReference>
<gene>
    <name evidence="14" type="ORF">SAMN05216233_1277</name>
</gene>
<name>A0A1G5JAJ2_9BACT</name>
<dbReference type="EMBL" id="FMUX01000027">
    <property type="protein sequence ID" value="SCY85257.1"/>
    <property type="molecule type" value="Genomic_DNA"/>
</dbReference>
<organism evidence="14 15">
    <name type="scientific">Desulfoluna spongiiphila</name>
    <dbReference type="NCBI Taxonomy" id="419481"/>
    <lineage>
        <taxon>Bacteria</taxon>
        <taxon>Pseudomonadati</taxon>
        <taxon>Thermodesulfobacteriota</taxon>
        <taxon>Desulfobacteria</taxon>
        <taxon>Desulfobacterales</taxon>
        <taxon>Desulfolunaceae</taxon>
        <taxon>Desulfoluna</taxon>
    </lineage>
</organism>
<dbReference type="GO" id="GO:0006310">
    <property type="term" value="P:DNA recombination"/>
    <property type="evidence" value="ECO:0007669"/>
    <property type="project" value="InterPro"/>
</dbReference>
<dbReference type="Pfam" id="PF13245">
    <property type="entry name" value="AAA_19"/>
    <property type="match status" value="1"/>
</dbReference>
<keyword evidence="5 10" id="KW-0067">ATP-binding</keyword>
<protein>
    <recommendedName>
        <fullName evidence="9">DNA 3'-5' helicase</fullName>
        <ecNumber evidence="9">5.6.2.4</ecNumber>
    </recommendedName>
</protein>
<sequence>MSDLLLSDVVYLDLEAHPDGTILDVGAVRGDAVFSKTGAAMPGVLAELDDFCRGASALAGHNICRHDLPLLQCKNEKLSLFALPVIDTLILSPLAFPENPYHRLVKDYKLVSASRNNPVADARLSANLLADELESFGHMGEGNILLPGFYAHAFARAGGHHNTMAALFGSDAVEANLSDTEALELLFSVAEGRVCPHGQGWLQGLSSMPDFWLCAAYALAWLTVAEGNSVLPSWVRHSYPGVKNILSELRETPCGKENCPYCDAVHNPRTQLEKYFGFSDFRPLPDGRPLQHDLVLAAMQGESLLGILPTGGGKSLCYQLPALVRYQRRGVLSVILSPLQALMKDQVDNLKERLGTEAVGAIYGMLTPQERGAMMEAVRMGEIGLLYLSPEQLRNPSVVNTLATREIDCWIFDEAHCLSKWGHDFRPDYLYASRFIRENHQGENPPQVTCYTATAKKEVIKELTDHFKTELDVTLSLFEGGVERENLTFDIQMVTEAEKEEAILHLLETHLGSPPKGAAIIYCATRKRTLAFAEALNAAGWRADAFHGALPAPEKKEVQNRFTSGETPVIAATNAFGMGIDKDNVRLVIHADIPGSLENYLQEAGRAGRDQEKAHCVLLYADKDIETQFGFNALSELTKSDMTKILKELRVASAKKGADGEMVMTTGELLRRHNVEFSFSDSAGDRGDTLVKAAISWLERSGYVQRNENRTSVFNGKPVHASDEETAAHLDRLNLPATTRRLWEAVLAMFATADPDQGLSTDGIAEGLGSIAGINKQMFSDSRSVLSLIHQMAEAGLLTKGATMTAWVTVKGQHRSKATLDARCALEKAMLKTLMEEHSEGKGDDWLPLSITHLCRKMVADGHEEAKAGLIQSLIKGLSMDGRGEKGGASLDIRHRYQNLFSLRLNREWNAIATIMERRHNLAYTLLEAISEAVGGAKAPQGALLASFTSIDMADAMRRNLNLHVQEEKMLAAMDRGLLFLHEQEVITLQKGLSVFRQAMTLRLTEASKGRKYANKDFEPLLNHYGQRTFQVHVMNEFARQGLEKMSRALNLVVAYFTLGKRAFINRYFPGKEEFLALATGEASFKRIVEALHNPAQEAIVRAPADESRLVLAGPGSGKTRTIVHRCAHLVKVQRVRPQSILVLCFNHATAVELRKRLRDLVEDQARGISVMTYHALALAITGRSPEGKGESLSQTLEGVIDEAVAMLEGGVGPEGIEADTQRERLLGGIEHILVDEYQDIDGRQYKLVAALAGKNKKEGEGKLSLFAVGDDDQAIYGFRDASVAYIKEFQSDYQAETSHLVENYRSTVRIIEAANALINENHGRMKTEVPITVDASRKDAPKGGRWEALDPETQGHVRMVQAKNLSDQARFVAAEIRRILALDPDTTPSDIAVFARTGMDHAPLSLVRTALGTPAPEEKTTPLPVSLSLSGGTGFSITRTREFRRAAAWLKAHKTERFTATALAEHLKKEGLLAPESLGSRFLIETLSAWDAQTAGASQQAGYLIDFLHTAAREERRDKRSGKGIFLSTAHGAKGLEFKHVFVLDGGWPNRPADLEEERRLYYVAMTRAMETLTLFTLAGSENPHIAPVTQAPHLTSIAPTAPLLPNLRYHLLGMDQLFLDFAGQRIAQAPIHQTLEALSVGDALTLAHHKGVTGLWKGQEILARLSAEGATRWLPLIPAIQSLTVVAMVRRTREDVIEPSFAQKLKCEAWEIPICEVIFRMAN</sequence>
<keyword evidence="4 10" id="KW-0347">Helicase</keyword>
<keyword evidence="7" id="KW-0413">Isomerase</keyword>
<dbReference type="PROSITE" id="PS51192">
    <property type="entry name" value="HELICASE_ATP_BIND_1"/>
    <property type="match status" value="1"/>
</dbReference>